<keyword evidence="2" id="KW-1185">Reference proteome</keyword>
<protein>
    <submittedName>
        <fullName evidence="1">36328_t:CDS:1</fullName>
    </submittedName>
</protein>
<feature type="non-terminal residue" evidence="1">
    <location>
        <position position="1"/>
    </location>
</feature>
<sequence>ALRARLVNGGGQMARGAVLKTYSQDIRKKLDENPSEESSKTLRINSNLCRKGKYTK</sequence>
<name>A0ACA9LB27_9GLOM</name>
<reference evidence="1" key="1">
    <citation type="submission" date="2021-06" db="EMBL/GenBank/DDBJ databases">
        <authorList>
            <person name="Kallberg Y."/>
            <person name="Tangrot J."/>
            <person name="Rosling A."/>
        </authorList>
    </citation>
    <scope>NUCLEOTIDE SEQUENCE</scope>
    <source>
        <strain evidence="1">MA461A</strain>
    </source>
</reference>
<comment type="caution">
    <text evidence="1">The sequence shown here is derived from an EMBL/GenBank/DDBJ whole genome shotgun (WGS) entry which is preliminary data.</text>
</comment>
<gene>
    <name evidence="1" type="ORF">RPERSI_LOCUS2633</name>
</gene>
<evidence type="ECO:0000313" key="1">
    <source>
        <dbReference type="EMBL" id="CAG8519512.1"/>
    </source>
</evidence>
<dbReference type="EMBL" id="CAJVQC010002949">
    <property type="protein sequence ID" value="CAG8519512.1"/>
    <property type="molecule type" value="Genomic_DNA"/>
</dbReference>
<proteinExistence type="predicted"/>
<organism evidence="1 2">
    <name type="scientific">Racocetra persica</name>
    <dbReference type="NCBI Taxonomy" id="160502"/>
    <lineage>
        <taxon>Eukaryota</taxon>
        <taxon>Fungi</taxon>
        <taxon>Fungi incertae sedis</taxon>
        <taxon>Mucoromycota</taxon>
        <taxon>Glomeromycotina</taxon>
        <taxon>Glomeromycetes</taxon>
        <taxon>Diversisporales</taxon>
        <taxon>Gigasporaceae</taxon>
        <taxon>Racocetra</taxon>
    </lineage>
</organism>
<dbReference type="Proteomes" id="UP000789920">
    <property type="component" value="Unassembled WGS sequence"/>
</dbReference>
<accession>A0ACA9LB27</accession>
<evidence type="ECO:0000313" key="2">
    <source>
        <dbReference type="Proteomes" id="UP000789920"/>
    </source>
</evidence>